<evidence type="ECO:0000256" key="4">
    <source>
        <dbReference type="PROSITE-ProRule" id="PRU01161"/>
    </source>
</evidence>
<accession>A0A6A6EFG6</accession>
<dbReference type="GO" id="GO:0016020">
    <property type="term" value="C:membrane"/>
    <property type="evidence" value="ECO:0007669"/>
    <property type="project" value="TreeGrafter"/>
</dbReference>
<organism evidence="7 8">
    <name type="scientific">Zopfia rhizophila CBS 207.26</name>
    <dbReference type="NCBI Taxonomy" id="1314779"/>
    <lineage>
        <taxon>Eukaryota</taxon>
        <taxon>Fungi</taxon>
        <taxon>Dikarya</taxon>
        <taxon>Ascomycota</taxon>
        <taxon>Pezizomycotina</taxon>
        <taxon>Dothideomycetes</taxon>
        <taxon>Dothideomycetes incertae sedis</taxon>
        <taxon>Zopfiaceae</taxon>
        <taxon>Zopfia</taxon>
    </lineage>
</organism>
<feature type="region of interest" description="Disordered" evidence="5">
    <location>
        <begin position="365"/>
        <end position="387"/>
    </location>
</feature>
<evidence type="ECO:0000259" key="6">
    <source>
        <dbReference type="PROSITE" id="PS51635"/>
    </source>
</evidence>
<dbReference type="GO" id="GO:0019369">
    <property type="term" value="P:arachidonate metabolic process"/>
    <property type="evidence" value="ECO:0007669"/>
    <property type="project" value="TreeGrafter"/>
</dbReference>
<dbReference type="PANTHER" id="PTHR24185:SF1">
    <property type="entry name" value="CALCIUM-INDEPENDENT PHOSPHOLIPASE A2-GAMMA"/>
    <property type="match status" value="1"/>
</dbReference>
<keyword evidence="3 4" id="KW-0443">Lipid metabolism</keyword>
<evidence type="ECO:0000256" key="1">
    <source>
        <dbReference type="ARBA" id="ARBA00022801"/>
    </source>
</evidence>
<dbReference type="SUPFAM" id="SSF52151">
    <property type="entry name" value="FabD/lysophospholipase-like"/>
    <property type="match status" value="1"/>
</dbReference>
<feature type="short sequence motif" description="GXSXG" evidence="4">
    <location>
        <begin position="29"/>
        <end position="33"/>
    </location>
</feature>
<reference evidence="7" key="1">
    <citation type="journal article" date="2020" name="Stud. Mycol.">
        <title>101 Dothideomycetes genomes: a test case for predicting lifestyles and emergence of pathogens.</title>
        <authorList>
            <person name="Haridas S."/>
            <person name="Albert R."/>
            <person name="Binder M."/>
            <person name="Bloem J."/>
            <person name="Labutti K."/>
            <person name="Salamov A."/>
            <person name="Andreopoulos B."/>
            <person name="Baker S."/>
            <person name="Barry K."/>
            <person name="Bills G."/>
            <person name="Bluhm B."/>
            <person name="Cannon C."/>
            <person name="Castanera R."/>
            <person name="Culley D."/>
            <person name="Daum C."/>
            <person name="Ezra D."/>
            <person name="Gonzalez J."/>
            <person name="Henrissat B."/>
            <person name="Kuo A."/>
            <person name="Liang C."/>
            <person name="Lipzen A."/>
            <person name="Lutzoni F."/>
            <person name="Magnuson J."/>
            <person name="Mondo S."/>
            <person name="Nolan M."/>
            <person name="Ohm R."/>
            <person name="Pangilinan J."/>
            <person name="Park H.-J."/>
            <person name="Ramirez L."/>
            <person name="Alfaro M."/>
            <person name="Sun H."/>
            <person name="Tritt A."/>
            <person name="Yoshinaga Y."/>
            <person name="Zwiers L.-H."/>
            <person name="Turgeon B."/>
            <person name="Goodwin S."/>
            <person name="Spatafora J."/>
            <person name="Crous P."/>
            <person name="Grigoriev I."/>
        </authorList>
    </citation>
    <scope>NUCLEOTIDE SEQUENCE</scope>
    <source>
        <strain evidence="7">CBS 207.26</strain>
    </source>
</reference>
<feature type="region of interest" description="Disordered" evidence="5">
    <location>
        <begin position="326"/>
        <end position="347"/>
    </location>
</feature>
<proteinExistence type="predicted"/>
<dbReference type="GO" id="GO:0046486">
    <property type="term" value="P:glycerolipid metabolic process"/>
    <property type="evidence" value="ECO:0007669"/>
    <property type="project" value="UniProtKB-ARBA"/>
</dbReference>
<feature type="active site" description="Nucleophile" evidence="4">
    <location>
        <position position="31"/>
    </location>
</feature>
<evidence type="ECO:0000256" key="2">
    <source>
        <dbReference type="ARBA" id="ARBA00022963"/>
    </source>
</evidence>
<gene>
    <name evidence="7" type="ORF">K469DRAFT_560435</name>
</gene>
<dbReference type="Gene3D" id="3.40.1090.10">
    <property type="entry name" value="Cytosolic phospholipase A2 catalytic domain"/>
    <property type="match status" value="1"/>
</dbReference>
<feature type="active site" description="Proton acceptor" evidence="4">
    <location>
        <position position="176"/>
    </location>
</feature>
<keyword evidence="8" id="KW-1185">Reference proteome</keyword>
<keyword evidence="1 4" id="KW-0378">Hydrolase</keyword>
<dbReference type="Proteomes" id="UP000800200">
    <property type="component" value="Unassembled WGS sequence"/>
</dbReference>
<evidence type="ECO:0000313" key="7">
    <source>
        <dbReference type="EMBL" id="KAF2190033.1"/>
    </source>
</evidence>
<dbReference type="Pfam" id="PF01734">
    <property type="entry name" value="Patatin"/>
    <property type="match status" value="1"/>
</dbReference>
<comment type="caution">
    <text evidence="4">Lacks conserved residue(s) required for the propagation of feature annotation.</text>
</comment>
<name>A0A6A6EFG6_9PEZI</name>
<dbReference type="InterPro" id="IPR002641">
    <property type="entry name" value="PNPLA_dom"/>
</dbReference>
<evidence type="ECO:0000313" key="8">
    <source>
        <dbReference type="Proteomes" id="UP000800200"/>
    </source>
</evidence>
<dbReference type="OrthoDB" id="6612291at2759"/>
<dbReference type="EMBL" id="ML994619">
    <property type="protein sequence ID" value="KAF2190033.1"/>
    <property type="molecule type" value="Genomic_DNA"/>
</dbReference>
<dbReference type="GO" id="GO:0016042">
    <property type="term" value="P:lipid catabolic process"/>
    <property type="evidence" value="ECO:0007669"/>
    <property type="project" value="UniProtKB-UniRule"/>
</dbReference>
<keyword evidence="2 4" id="KW-0442">Lipid degradation</keyword>
<protein>
    <submittedName>
        <fullName evidence="7">FabD/lysophospholipase-like protein</fullName>
    </submittedName>
</protein>
<feature type="domain" description="PNPLA" evidence="6">
    <location>
        <begin position="1"/>
        <end position="189"/>
    </location>
</feature>
<dbReference type="PANTHER" id="PTHR24185">
    <property type="entry name" value="CALCIUM-INDEPENDENT PHOSPHOLIPASE A2-GAMMA"/>
    <property type="match status" value="1"/>
</dbReference>
<evidence type="ECO:0000256" key="5">
    <source>
        <dbReference type="SAM" id="MobiDB-lite"/>
    </source>
</evidence>
<dbReference type="InterPro" id="IPR016035">
    <property type="entry name" value="Acyl_Trfase/lysoPLipase"/>
</dbReference>
<dbReference type="PROSITE" id="PS51635">
    <property type="entry name" value="PNPLA"/>
    <property type="match status" value="1"/>
</dbReference>
<sequence length="387" mass="42382">MAQIPRELGRPSEKGELLRPCDYFDLICGTSTGGLIAIMLGRLRYTVQDAIGVYLSLTETVFTSISPDTDAAFDHKVLEEQIKGVISNAPGNPDKLTEFADPGLVDWNTSISPGGCRTFVVALQTRGTGDNATLLRTYGTRLDSPSPGRIWEVCRATSAAPTFFRPIVVDRIKYGDGGLVANNPTRLAIQEASEIWPGRSIGCLLSLGTGEVAPNQLVEKEHLPREGWAGWIFASLAPKSKFQLEVAKWCVQNTTRCAKVHNDILANVNRDGLRGTYFRLNTPDIGNIGLEEWERMDDMFALARDYMAPRHMRELKSTIARQIIQSTPLPPQPSYSAPRGEHQAHVNSLTPQLSVAVIEYTQAQNDGGTAGDSSTGTYRYDSSTTAH</sequence>
<evidence type="ECO:0000256" key="3">
    <source>
        <dbReference type="ARBA" id="ARBA00023098"/>
    </source>
</evidence>
<feature type="short sequence motif" description="DGA/G" evidence="4">
    <location>
        <begin position="176"/>
        <end position="178"/>
    </location>
</feature>
<dbReference type="AlphaFoldDB" id="A0A6A6EFG6"/>
<dbReference type="GO" id="GO:0047499">
    <property type="term" value="F:calcium-independent phospholipase A2 activity"/>
    <property type="evidence" value="ECO:0007669"/>
    <property type="project" value="TreeGrafter"/>
</dbReference>